<dbReference type="PRINTS" id="PR00039">
    <property type="entry name" value="HTHLYSR"/>
</dbReference>
<dbReference type="InterPro" id="IPR050950">
    <property type="entry name" value="HTH-type_LysR_regulators"/>
</dbReference>
<dbReference type="CDD" id="cd05466">
    <property type="entry name" value="PBP2_LTTR_substrate"/>
    <property type="match status" value="1"/>
</dbReference>
<dbReference type="SUPFAM" id="SSF53850">
    <property type="entry name" value="Periplasmic binding protein-like II"/>
    <property type="match status" value="1"/>
</dbReference>
<dbReference type="InterPro" id="IPR000847">
    <property type="entry name" value="LysR_HTH_N"/>
</dbReference>
<feature type="domain" description="HTH lysR-type" evidence="5">
    <location>
        <begin position="1"/>
        <end position="58"/>
    </location>
</feature>
<dbReference type="PANTHER" id="PTHR30419">
    <property type="entry name" value="HTH-TYPE TRANSCRIPTIONAL REGULATOR YBHD"/>
    <property type="match status" value="1"/>
</dbReference>
<dbReference type="PROSITE" id="PS50931">
    <property type="entry name" value="HTH_LYSR"/>
    <property type="match status" value="1"/>
</dbReference>
<keyword evidence="3" id="KW-0238">DNA-binding</keyword>
<evidence type="ECO:0000313" key="6">
    <source>
        <dbReference type="EMBL" id="ARU55397.1"/>
    </source>
</evidence>
<dbReference type="AlphaFoldDB" id="A0A1Y0I4I3"/>
<dbReference type="GO" id="GO:0003677">
    <property type="term" value="F:DNA binding"/>
    <property type="evidence" value="ECO:0007669"/>
    <property type="project" value="UniProtKB-KW"/>
</dbReference>
<evidence type="ECO:0000256" key="1">
    <source>
        <dbReference type="ARBA" id="ARBA00009437"/>
    </source>
</evidence>
<dbReference type="SUPFAM" id="SSF46785">
    <property type="entry name" value="Winged helix' DNA-binding domain"/>
    <property type="match status" value="1"/>
</dbReference>
<sequence>MEFRQLKYAITLAQTKNFGRAAEMLFLSQPALTRSIQALEDSLGVKLFDRNNREVQLTPYGETFIEHANALMQQKHRLQRELKLMQGLEVGKLIIGAGPYVTATFMATLIGRLTDMKPGIQVRIVMDNWANLATLLRNEKIDLFIADIRDLEIKADFHVEMTQEHRGLAVCRCDHPILLNEKIYFTDFNNYPLAATKMPESMMDYFSEVSITIETDNIYLIKDMIRRSDIIGLASLPLVHTEIESGAFKVIPVLDLPDLFTKCGIVTLKNRSLSPAASFFLQLFRELDVEYRTLTR</sequence>
<evidence type="ECO:0000256" key="3">
    <source>
        <dbReference type="ARBA" id="ARBA00023125"/>
    </source>
</evidence>
<dbReference type="InterPro" id="IPR036388">
    <property type="entry name" value="WH-like_DNA-bd_sf"/>
</dbReference>
<dbReference type="Pfam" id="PF00126">
    <property type="entry name" value="HTH_1"/>
    <property type="match status" value="1"/>
</dbReference>
<name>A0A1Y0I4I3_9GAMM</name>
<proteinExistence type="inferred from homology"/>
<dbReference type="GO" id="GO:0005829">
    <property type="term" value="C:cytosol"/>
    <property type="evidence" value="ECO:0007669"/>
    <property type="project" value="TreeGrafter"/>
</dbReference>
<evidence type="ECO:0000259" key="5">
    <source>
        <dbReference type="PROSITE" id="PS50931"/>
    </source>
</evidence>
<reference evidence="6 7" key="1">
    <citation type="submission" date="2017-05" db="EMBL/GenBank/DDBJ databases">
        <title>Genomic insights into alkan degradation activity of Oleiphilus messinensis.</title>
        <authorList>
            <person name="Kozyavkin S.A."/>
            <person name="Slesarev A.I."/>
            <person name="Golyshin P.N."/>
            <person name="Korzhenkov A."/>
            <person name="Golyshina O.N."/>
            <person name="Toshchakov S.V."/>
        </authorList>
    </citation>
    <scope>NUCLEOTIDE SEQUENCE [LARGE SCALE GENOMIC DNA]</scope>
    <source>
        <strain evidence="6 7">ME102</strain>
    </source>
</reference>
<dbReference type="Proteomes" id="UP000196027">
    <property type="component" value="Chromosome"/>
</dbReference>
<dbReference type="InterPro" id="IPR005119">
    <property type="entry name" value="LysR_subst-bd"/>
</dbReference>
<dbReference type="InterPro" id="IPR036390">
    <property type="entry name" value="WH_DNA-bd_sf"/>
</dbReference>
<accession>A0A1Y0I4I3</accession>
<keyword evidence="7" id="KW-1185">Reference proteome</keyword>
<dbReference type="KEGG" id="ome:OLMES_1318"/>
<dbReference type="GO" id="GO:0003700">
    <property type="term" value="F:DNA-binding transcription factor activity"/>
    <property type="evidence" value="ECO:0007669"/>
    <property type="project" value="InterPro"/>
</dbReference>
<organism evidence="6 7">
    <name type="scientific">Oleiphilus messinensis</name>
    <dbReference type="NCBI Taxonomy" id="141451"/>
    <lineage>
        <taxon>Bacteria</taxon>
        <taxon>Pseudomonadati</taxon>
        <taxon>Pseudomonadota</taxon>
        <taxon>Gammaproteobacteria</taxon>
        <taxon>Oceanospirillales</taxon>
        <taxon>Oleiphilaceae</taxon>
        <taxon>Oleiphilus</taxon>
    </lineage>
</organism>
<dbReference type="PANTHER" id="PTHR30419:SF30">
    <property type="entry name" value="LYSR FAMILY TRANSCRIPTIONAL REGULATOR"/>
    <property type="match status" value="1"/>
</dbReference>
<dbReference type="FunFam" id="1.10.10.10:FF:000001">
    <property type="entry name" value="LysR family transcriptional regulator"/>
    <property type="match status" value="1"/>
</dbReference>
<dbReference type="EMBL" id="CP021425">
    <property type="protein sequence ID" value="ARU55397.1"/>
    <property type="molecule type" value="Genomic_DNA"/>
</dbReference>
<evidence type="ECO:0000256" key="4">
    <source>
        <dbReference type="ARBA" id="ARBA00023163"/>
    </source>
</evidence>
<protein>
    <submittedName>
        <fullName evidence="6">LysR family transcriptional regulator</fullName>
    </submittedName>
</protein>
<keyword evidence="2" id="KW-0805">Transcription regulation</keyword>
<dbReference type="Pfam" id="PF03466">
    <property type="entry name" value="LysR_substrate"/>
    <property type="match status" value="1"/>
</dbReference>
<evidence type="ECO:0000313" key="7">
    <source>
        <dbReference type="Proteomes" id="UP000196027"/>
    </source>
</evidence>
<comment type="similarity">
    <text evidence="1">Belongs to the LysR transcriptional regulatory family.</text>
</comment>
<evidence type="ECO:0000256" key="2">
    <source>
        <dbReference type="ARBA" id="ARBA00023015"/>
    </source>
</evidence>
<dbReference type="Gene3D" id="1.10.10.10">
    <property type="entry name" value="Winged helix-like DNA-binding domain superfamily/Winged helix DNA-binding domain"/>
    <property type="match status" value="1"/>
</dbReference>
<dbReference type="Gene3D" id="3.40.190.290">
    <property type="match status" value="1"/>
</dbReference>
<dbReference type="RefSeq" id="WP_087460513.1">
    <property type="nucleotide sequence ID" value="NZ_CP021425.1"/>
</dbReference>
<keyword evidence="4" id="KW-0804">Transcription</keyword>
<gene>
    <name evidence="6" type="ORF">OLMES_1318</name>
</gene>
<dbReference type="OrthoDB" id="9814165at2"/>